<reference evidence="2 3" key="1">
    <citation type="submission" date="2015-06" db="EMBL/GenBank/DDBJ databases">
        <title>Comparative genome analysis of nirS-carrying Bradyrhizobium sp. strains.</title>
        <authorList>
            <person name="Ishii S."/>
            <person name="Jang J."/>
            <person name="Nishizawa T."/>
            <person name="Senoo K."/>
        </authorList>
    </citation>
    <scope>NUCLEOTIDE SEQUENCE [LARGE SCALE GENOMIC DNA]</scope>
    <source>
        <strain evidence="2 3">TSA1</strain>
    </source>
</reference>
<keyword evidence="1" id="KW-0812">Transmembrane</keyword>
<evidence type="ECO:0000256" key="1">
    <source>
        <dbReference type="SAM" id="Phobius"/>
    </source>
</evidence>
<accession>A0A2M6U4T6</accession>
<keyword evidence="1" id="KW-1133">Transmembrane helix</keyword>
<dbReference type="RefSeq" id="WP_100174795.1">
    <property type="nucleotide sequence ID" value="NZ_LFJC01000003.1"/>
</dbReference>
<keyword evidence="1" id="KW-0472">Membrane</keyword>
<dbReference type="Proteomes" id="UP000228930">
    <property type="component" value="Unassembled WGS sequence"/>
</dbReference>
<protein>
    <submittedName>
        <fullName evidence="2">Uncharacterized protein</fullName>
    </submittedName>
</protein>
<dbReference type="EMBL" id="LFJC01000003">
    <property type="protein sequence ID" value="PIS99587.1"/>
    <property type="molecule type" value="Genomic_DNA"/>
</dbReference>
<comment type="caution">
    <text evidence="2">The sequence shown here is derived from an EMBL/GenBank/DDBJ whole genome shotgun (WGS) entry which is preliminary data.</text>
</comment>
<proteinExistence type="predicted"/>
<evidence type="ECO:0000313" key="3">
    <source>
        <dbReference type="Proteomes" id="UP000228930"/>
    </source>
</evidence>
<sequence>MDDDKEASVLFDFLVENVIKPPGRWLLDQFGVRHPHEREMAALVTGLAFWAFVVFLACALVLGW</sequence>
<name>A0A2M6U4T6_9BRAD</name>
<dbReference type="AlphaFoldDB" id="A0A2M6U4T6"/>
<organism evidence="2 3">
    <name type="scientific">Bradyrhizobium nitroreducens</name>
    <dbReference type="NCBI Taxonomy" id="709803"/>
    <lineage>
        <taxon>Bacteria</taxon>
        <taxon>Pseudomonadati</taxon>
        <taxon>Pseudomonadota</taxon>
        <taxon>Alphaproteobacteria</taxon>
        <taxon>Hyphomicrobiales</taxon>
        <taxon>Nitrobacteraceae</taxon>
        <taxon>Bradyrhizobium</taxon>
    </lineage>
</organism>
<feature type="transmembrane region" description="Helical" evidence="1">
    <location>
        <begin position="40"/>
        <end position="62"/>
    </location>
</feature>
<keyword evidence="3" id="KW-1185">Reference proteome</keyword>
<gene>
    <name evidence="2" type="ORF">TSA1_01530</name>
</gene>
<evidence type="ECO:0000313" key="2">
    <source>
        <dbReference type="EMBL" id="PIS99587.1"/>
    </source>
</evidence>